<evidence type="ECO:0000256" key="2">
    <source>
        <dbReference type="ARBA" id="ARBA00022801"/>
    </source>
</evidence>
<accession>A0A2U2J2D0</accession>
<dbReference type="RefSeq" id="WP_109270644.1">
    <property type="nucleotide sequence ID" value="NZ_QFFF01000001.1"/>
</dbReference>
<dbReference type="HAMAP" id="MF_00528">
    <property type="entry name" value="Maf"/>
    <property type="match status" value="1"/>
</dbReference>
<dbReference type="InterPro" id="IPR003697">
    <property type="entry name" value="Maf-like"/>
</dbReference>
<evidence type="ECO:0000256" key="3">
    <source>
        <dbReference type="ARBA" id="ARBA00023080"/>
    </source>
</evidence>
<dbReference type="Proteomes" id="UP000245916">
    <property type="component" value="Unassembled WGS sequence"/>
</dbReference>
<name>A0A2U2J2D0_9SPHN</name>
<dbReference type="PANTHER" id="PTHR43213">
    <property type="entry name" value="BIFUNCTIONAL DTTP/UTP PYROPHOSPHATASE/METHYLTRANSFERASE PROTEIN-RELATED"/>
    <property type="match status" value="1"/>
</dbReference>
<gene>
    <name evidence="5" type="ORF">DF286_06215</name>
</gene>
<dbReference type="GO" id="GO:0005737">
    <property type="term" value="C:cytoplasm"/>
    <property type="evidence" value="ECO:0007669"/>
    <property type="project" value="UniProtKB-SubCell"/>
</dbReference>
<dbReference type="EC" id="3.6.1.9" evidence="4"/>
<dbReference type="PIRSF" id="PIRSF006305">
    <property type="entry name" value="Maf"/>
    <property type="match status" value="1"/>
</dbReference>
<proteinExistence type="inferred from homology"/>
<evidence type="ECO:0000313" key="6">
    <source>
        <dbReference type="Proteomes" id="UP000245916"/>
    </source>
</evidence>
<comment type="subcellular location">
    <subcellularLocation>
        <location evidence="4">Cytoplasm</location>
    </subcellularLocation>
</comment>
<comment type="similarity">
    <text evidence="4">Belongs to the Maf family.</text>
</comment>
<dbReference type="AlphaFoldDB" id="A0A2U2J2D0"/>
<dbReference type="PANTHER" id="PTHR43213:SF5">
    <property type="entry name" value="BIFUNCTIONAL DTTP_UTP PYROPHOSPHATASE_METHYLTRANSFERASE PROTEIN-RELATED"/>
    <property type="match status" value="1"/>
</dbReference>
<evidence type="ECO:0000256" key="1">
    <source>
        <dbReference type="ARBA" id="ARBA00001968"/>
    </source>
</evidence>
<protein>
    <recommendedName>
        <fullName evidence="4">Nucleoside triphosphate pyrophosphatase</fullName>
        <ecNumber evidence="4">3.6.1.9</ecNumber>
    </recommendedName>
    <alternativeName>
        <fullName evidence="4">Nucleotide pyrophosphatase</fullName>
        <shortName evidence="4">Nucleotide PPase</shortName>
    </alternativeName>
</protein>
<evidence type="ECO:0000313" key="5">
    <source>
        <dbReference type="EMBL" id="PWG02505.1"/>
    </source>
</evidence>
<dbReference type="GO" id="GO:0047429">
    <property type="term" value="F:nucleoside triphosphate diphosphatase activity"/>
    <property type="evidence" value="ECO:0007669"/>
    <property type="project" value="UniProtKB-EC"/>
</dbReference>
<comment type="function">
    <text evidence="4">Nucleoside triphosphate pyrophosphatase. May have a dual role in cell division arrest and in preventing the incorporation of modified nucleotides into cellular nucleic acids.</text>
</comment>
<sequence>MKVILASLSETRRNMLESAGVRFEARSALVNEERAKAELKSDGLAAHAIAKGLAEMKALSIEAPKALVLGSDQTLEFGDFGMLDKPASRADARSQLKMLRGKSHFLHSAVVAAENGKIVWRQVDTARLTMRPLSDEFIDDYLDLEFDNIRNSVGGYQIEGRGVQLFEWMEGNYFTILGMPLLPLLDYLRSRGILGS</sequence>
<keyword evidence="2 4" id="KW-0378">Hydrolase</keyword>
<feature type="active site" description="Proton acceptor" evidence="4">
    <location>
        <position position="72"/>
    </location>
</feature>
<comment type="caution">
    <text evidence="5">The sequence shown here is derived from an EMBL/GenBank/DDBJ whole genome shotgun (WGS) entry which is preliminary data.</text>
</comment>
<dbReference type="Gene3D" id="3.90.950.10">
    <property type="match status" value="1"/>
</dbReference>
<keyword evidence="6" id="KW-1185">Reference proteome</keyword>
<organism evidence="5 6">
    <name type="scientific">Allosphingosinicella humi</name>
    <dbReference type="NCBI Taxonomy" id="2068657"/>
    <lineage>
        <taxon>Bacteria</taxon>
        <taxon>Pseudomonadati</taxon>
        <taxon>Pseudomonadota</taxon>
        <taxon>Alphaproteobacteria</taxon>
        <taxon>Sphingomonadales</taxon>
        <taxon>Sphingomonadaceae</taxon>
        <taxon>Allosphingosinicella</taxon>
    </lineage>
</organism>
<dbReference type="SUPFAM" id="SSF52972">
    <property type="entry name" value="ITPase-like"/>
    <property type="match status" value="1"/>
</dbReference>
<dbReference type="GO" id="GO:0009117">
    <property type="term" value="P:nucleotide metabolic process"/>
    <property type="evidence" value="ECO:0007669"/>
    <property type="project" value="UniProtKB-KW"/>
</dbReference>
<comment type="cofactor">
    <cofactor evidence="1 4">
        <name>a divalent metal cation</name>
        <dbReference type="ChEBI" id="CHEBI:60240"/>
    </cofactor>
</comment>
<evidence type="ECO:0000256" key="4">
    <source>
        <dbReference type="HAMAP-Rule" id="MF_00528"/>
    </source>
</evidence>
<dbReference type="OrthoDB" id="9813962at2"/>
<dbReference type="InterPro" id="IPR029001">
    <property type="entry name" value="ITPase-like_fam"/>
</dbReference>
<keyword evidence="3 4" id="KW-0546">Nucleotide metabolism</keyword>
<reference evidence="5 6" key="1">
    <citation type="submission" date="2018-05" db="EMBL/GenBank/DDBJ databases">
        <title>Genome of Sphingosinicella humi QZX222.</title>
        <authorList>
            <person name="Qiao Z."/>
            <person name="Wang G."/>
        </authorList>
    </citation>
    <scope>NUCLEOTIDE SEQUENCE [LARGE SCALE GENOMIC DNA]</scope>
    <source>
        <strain evidence="5 6">QZX222</strain>
    </source>
</reference>
<dbReference type="EMBL" id="QFFF01000001">
    <property type="protein sequence ID" value="PWG02505.1"/>
    <property type="molecule type" value="Genomic_DNA"/>
</dbReference>
<comment type="caution">
    <text evidence="4">Lacks conserved residue(s) required for the propagation of feature annotation.</text>
</comment>
<keyword evidence="4" id="KW-0963">Cytoplasm</keyword>
<comment type="catalytic activity">
    <reaction evidence="4">
        <text>a 2'-deoxyribonucleoside 5'-triphosphate + H2O = a 2'-deoxyribonucleoside 5'-phosphate + diphosphate + H(+)</text>
        <dbReference type="Rhea" id="RHEA:44644"/>
        <dbReference type="ChEBI" id="CHEBI:15377"/>
        <dbReference type="ChEBI" id="CHEBI:15378"/>
        <dbReference type="ChEBI" id="CHEBI:33019"/>
        <dbReference type="ChEBI" id="CHEBI:61560"/>
        <dbReference type="ChEBI" id="CHEBI:65317"/>
        <dbReference type="EC" id="3.6.1.9"/>
    </reaction>
</comment>
<dbReference type="Pfam" id="PF02545">
    <property type="entry name" value="Maf"/>
    <property type="match status" value="1"/>
</dbReference>
<comment type="catalytic activity">
    <reaction evidence="4">
        <text>a ribonucleoside 5'-triphosphate + H2O = a ribonucleoside 5'-phosphate + diphosphate + H(+)</text>
        <dbReference type="Rhea" id="RHEA:23996"/>
        <dbReference type="ChEBI" id="CHEBI:15377"/>
        <dbReference type="ChEBI" id="CHEBI:15378"/>
        <dbReference type="ChEBI" id="CHEBI:33019"/>
        <dbReference type="ChEBI" id="CHEBI:58043"/>
        <dbReference type="ChEBI" id="CHEBI:61557"/>
        <dbReference type="EC" id="3.6.1.9"/>
    </reaction>
</comment>